<comment type="caution">
    <text evidence="5">The sequence shown here is derived from an EMBL/GenBank/DDBJ whole genome shotgun (WGS) entry which is preliminary data.</text>
</comment>
<gene>
    <name evidence="5" type="primary">frlD</name>
    <name evidence="5" type="ORF">K340107D12_05040</name>
</gene>
<dbReference type="InterPro" id="IPR050306">
    <property type="entry name" value="PfkB_Carbo_kinase"/>
</dbReference>
<reference evidence="5 6" key="1">
    <citation type="submission" date="2024-04" db="EMBL/GenBank/DDBJ databases">
        <title>Defined microbial consortia suppress multidrug-resistant proinflammatory Enterobacteriaceae via ecological control.</title>
        <authorList>
            <person name="Furuichi M."/>
            <person name="Kawaguchi T."/>
            <person name="Pust M."/>
            <person name="Yasuma K."/>
            <person name="Plichta D."/>
            <person name="Hasegawa N."/>
            <person name="Ohya T."/>
            <person name="Bhattarai S."/>
            <person name="Sasajima S."/>
            <person name="Aoto Y."/>
            <person name="Tuganbaev T."/>
            <person name="Yaginuma M."/>
            <person name="Ueda M."/>
            <person name="Okahashi N."/>
            <person name="Amafuji K."/>
            <person name="Kiridooshi Y."/>
            <person name="Sugita K."/>
            <person name="Strazar M."/>
            <person name="Skelly A."/>
            <person name="Suda W."/>
            <person name="Hattori M."/>
            <person name="Nakamoto N."/>
            <person name="Caballero S."/>
            <person name="Norman J."/>
            <person name="Olle B."/>
            <person name="Tanoue T."/>
            <person name="Arita M."/>
            <person name="Bucci V."/>
            <person name="Atarashi K."/>
            <person name="Xavier R."/>
            <person name="Honda K."/>
        </authorList>
    </citation>
    <scope>NUCLEOTIDE SEQUENCE [LARGE SCALE GENOMIC DNA]</scope>
    <source>
        <strain evidence="6">k34-0107-D12</strain>
    </source>
</reference>
<proteinExistence type="inferred from homology"/>
<evidence type="ECO:0000256" key="1">
    <source>
        <dbReference type="ARBA" id="ARBA00010688"/>
    </source>
</evidence>
<keyword evidence="3" id="KW-0418">Kinase</keyword>
<dbReference type="PROSITE" id="PS00583">
    <property type="entry name" value="PFKB_KINASES_1"/>
    <property type="match status" value="1"/>
</dbReference>
<evidence type="ECO:0000313" key="6">
    <source>
        <dbReference type="Proteomes" id="UP001600941"/>
    </source>
</evidence>
<dbReference type="InterPro" id="IPR002173">
    <property type="entry name" value="Carboh/pur_kinase_PfkB_CS"/>
</dbReference>
<evidence type="ECO:0000259" key="4">
    <source>
        <dbReference type="Pfam" id="PF00294"/>
    </source>
</evidence>
<feature type="domain" description="Carbohydrate kinase PfkB" evidence="4">
    <location>
        <begin position="14"/>
        <end position="258"/>
    </location>
</feature>
<evidence type="ECO:0000256" key="2">
    <source>
        <dbReference type="ARBA" id="ARBA00022679"/>
    </source>
</evidence>
<dbReference type="PROSITE" id="PS00584">
    <property type="entry name" value="PFKB_KINASES_2"/>
    <property type="match status" value="1"/>
</dbReference>
<sequence>MRLAAIGDNCVDFYERQGWAYPGGNAVNVAVYGRQLGMDTAYLGWIGTDTFGDMMQEKLKEQGVETVRMQRKEGKTAVTYIELVDGDRKFGEDFLNVLEGFVLSDEDLQYLAGFDCVHMAVWGQCDACLGRLPSKVKTSYDFSNKYDAPKIDSLAPYIDYAFFSCREDNTFTRNLLKRVKEQGAGCVIATLGENGSVAYDGKEYTAIGVTGAQAVDTLGAGDSYIAGFLSRALEGEPLKRCMQAGADKAALTIGHFGAW</sequence>
<dbReference type="NCBIfam" id="NF007321">
    <property type="entry name" value="PRK09813.1"/>
    <property type="match status" value="1"/>
</dbReference>
<dbReference type="RefSeq" id="WP_227209740.1">
    <property type="nucleotide sequence ID" value="NZ_BAABZQ010000001.1"/>
</dbReference>
<accession>A0ABQ0BMC6</accession>
<dbReference type="PANTHER" id="PTHR43085:SF41">
    <property type="entry name" value="FRUCTOSELYSINE 6-KINASE"/>
    <property type="match status" value="1"/>
</dbReference>
<keyword evidence="6" id="KW-1185">Reference proteome</keyword>
<dbReference type="InterPro" id="IPR011611">
    <property type="entry name" value="PfkB_dom"/>
</dbReference>
<dbReference type="SUPFAM" id="SSF53613">
    <property type="entry name" value="Ribokinase-like"/>
    <property type="match status" value="1"/>
</dbReference>
<comment type="similarity">
    <text evidence="1">Belongs to the carbohydrate kinase PfkB family.</text>
</comment>
<evidence type="ECO:0000256" key="3">
    <source>
        <dbReference type="ARBA" id="ARBA00022777"/>
    </source>
</evidence>
<dbReference type="InterPro" id="IPR029056">
    <property type="entry name" value="Ribokinase-like"/>
</dbReference>
<evidence type="ECO:0000313" key="5">
    <source>
        <dbReference type="EMBL" id="GAA6497688.1"/>
    </source>
</evidence>
<protein>
    <submittedName>
        <fullName evidence="5">Fructoselysine 6-kinase</fullName>
    </submittedName>
</protein>
<name>A0ABQ0BMC6_9FIRM</name>
<organism evidence="5 6">
    <name type="scientific">Blautia parvula</name>
    <dbReference type="NCBI Taxonomy" id="2877527"/>
    <lineage>
        <taxon>Bacteria</taxon>
        <taxon>Bacillati</taxon>
        <taxon>Bacillota</taxon>
        <taxon>Clostridia</taxon>
        <taxon>Lachnospirales</taxon>
        <taxon>Lachnospiraceae</taxon>
        <taxon>Blautia</taxon>
    </lineage>
</organism>
<dbReference type="PANTHER" id="PTHR43085">
    <property type="entry name" value="HEXOKINASE FAMILY MEMBER"/>
    <property type="match status" value="1"/>
</dbReference>
<keyword evidence="2" id="KW-0808">Transferase</keyword>
<dbReference type="Proteomes" id="UP001600941">
    <property type="component" value="Unassembled WGS sequence"/>
</dbReference>
<dbReference type="EMBL" id="BAABZQ010000001">
    <property type="protein sequence ID" value="GAA6497688.1"/>
    <property type="molecule type" value="Genomic_DNA"/>
</dbReference>
<dbReference type="Pfam" id="PF00294">
    <property type="entry name" value="PfkB"/>
    <property type="match status" value="1"/>
</dbReference>
<dbReference type="Gene3D" id="3.40.1190.20">
    <property type="match status" value="1"/>
</dbReference>